<dbReference type="InterPro" id="IPR029032">
    <property type="entry name" value="AhpD-like"/>
</dbReference>
<dbReference type="Gene3D" id="1.20.1290.10">
    <property type="entry name" value="AhpD-like"/>
    <property type="match status" value="1"/>
</dbReference>
<name>A0A1W2B676_9BURK</name>
<protein>
    <submittedName>
        <fullName evidence="2">Carboxymuconolactone decarboxylase family protein</fullName>
    </submittedName>
</protein>
<dbReference type="InterPro" id="IPR003779">
    <property type="entry name" value="CMD-like"/>
</dbReference>
<feature type="domain" description="Carboxymuconolactone decarboxylase-like" evidence="1">
    <location>
        <begin position="42"/>
        <end position="110"/>
    </location>
</feature>
<evidence type="ECO:0000259" key="1">
    <source>
        <dbReference type="Pfam" id="PF02627"/>
    </source>
</evidence>
<evidence type="ECO:0000313" key="3">
    <source>
        <dbReference type="Proteomes" id="UP000192708"/>
    </source>
</evidence>
<reference evidence="2 3" key="1">
    <citation type="submission" date="2017-04" db="EMBL/GenBank/DDBJ databases">
        <authorList>
            <person name="Afonso C.L."/>
            <person name="Miller P.J."/>
            <person name="Scott M.A."/>
            <person name="Spackman E."/>
            <person name="Goraichik I."/>
            <person name="Dimitrov K.M."/>
            <person name="Suarez D.L."/>
            <person name="Swayne D.E."/>
        </authorList>
    </citation>
    <scope>NUCLEOTIDE SEQUENCE [LARGE SCALE GENOMIC DNA]</scope>
    <source>
        <strain evidence="2 3">VK13</strain>
    </source>
</reference>
<dbReference type="EMBL" id="FWXJ01000011">
    <property type="protein sequence ID" value="SMC68271.1"/>
    <property type="molecule type" value="Genomic_DNA"/>
</dbReference>
<keyword evidence="3" id="KW-1185">Reference proteome</keyword>
<dbReference type="Pfam" id="PF02627">
    <property type="entry name" value="CMD"/>
    <property type="match status" value="1"/>
</dbReference>
<evidence type="ECO:0000313" key="2">
    <source>
        <dbReference type="EMBL" id="SMC68271.1"/>
    </source>
</evidence>
<sequence length="180" mass="20163">MTKQIIPYLPIDLVEPKEIVDAVRARRGGTLLNLDRMLLNSPALIRGWNAHLKEIRENLTLDDKYKEIGMCGVAILNRAEYEFIHHAPELLKAGGTQAQVDELRKIDTAAFNTSLFDATELDVIALTVAMTRHIEVPVEVMERLQKTLGNQETVEMVAVVATYNMVSRFLIATGVSPENH</sequence>
<dbReference type="RefSeq" id="WP_084284524.1">
    <property type="nucleotide sequence ID" value="NZ_FWXJ01000011.1"/>
</dbReference>
<dbReference type="Proteomes" id="UP000192708">
    <property type="component" value="Unassembled WGS sequence"/>
</dbReference>
<dbReference type="STRING" id="1938817.SAMN06296008_11197"/>
<dbReference type="GO" id="GO:0051920">
    <property type="term" value="F:peroxiredoxin activity"/>
    <property type="evidence" value="ECO:0007669"/>
    <property type="project" value="InterPro"/>
</dbReference>
<gene>
    <name evidence="2" type="ORF">SAMN06296008_11197</name>
</gene>
<proteinExistence type="predicted"/>
<organism evidence="2 3">
    <name type="scientific">Polynucleobacter kasalickyi</name>
    <dbReference type="NCBI Taxonomy" id="1938817"/>
    <lineage>
        <taxon>Bacteria</taxon>
        <taxon>Pseudomonadati</taxon>
        <taxon>Pseudomonadota</taxon>
        <taxon>Betaproteobacteria</taxon>
        <taxon>Burkholderiales</taxon>
        <taxon>Burkholderiaceae</taxon>
        <taxon>Polynucleobacter</taxon>
    </lineage>
</organism>
<dbReference type="PANTHER" id="PTHR34846:SF11">
    <property type="entry name" value="4-CARBOXYMUCONOLACTONE DECARBOXYLASE FAMILY PROTEIN (AFU_ORTHOLOGUE AFUA_6G11590)"/>
    <property type="match status" value="1"/>
</dbReference>
<dbReference type="PANTHER" id="PTHR34846">
    <property type="entry name" value="4-CARBOXYMUCONOLACTONE DECARBOXYLASE FAMILY PROTEIN (AFU_ORTHOLOGUE AFUA_6G11590)"/>
    <property type="match status" value="1"/>
</dbReference>
<accession>A0A1W2B676</accession>
<dbReference type="AlphaFoldDB" id="A0A1W2B676"/>
<dbReference type="SUPFAM" id="SSF69118">
    <property type="entry name" value="AhpD-like"/>
    <property type="match status" value="1"/>
</dbReference>
<dbReference type="OrthoDB" id="4704294at2"/>